<dbReference type="SUPFAM" id="SSF56176">
    <property type="entry name" value="FAD-binding/transporter-associated domain-like"/>
    <property type="match status" value="1"/>
</dbReference>
<feature type="domain" description="FAD-binding PCMH-type" evidence="7">
    <location>
        <begin position="99"/>
        <end position="276"/>
    </location>
</feature>
<protein>
    <submittedName>
        <fullName evidence="8">FAD-binding oxidoreductase</fullName>
    </submittedName>
</protein>
<evidence type="ECO:0000256" key="6">
    <source>
        <dbReference type="SAM" id="MobiDB-lite"/>
    </source>
</evidence>
<dbReference type="InterPro" id="IPR036318">
    <property type="entry name" value="FAD-bd_PCMH-like_sf"/>
</dbReference>
<dbReference type="InterPro" id="IPR016166">
    <property type="entry name" value="FAD-bd_PCMH"/>
</dbReference>
<dbReference type="InterPro" id="IPR006094">
    <property type="entry name" value="Oxid_FAD_bind_N"/>
</dbReference>
<name>A0A931G424_9MICC</name>
<dbReference type="InterPro" id="IPR050416">
    <property type="entry name" value="FAD-linked_Oxidoreductase"/>
</dbReference>
<dbReference type="RefSeq" id="WP_196396243.1">
    <property type="nucleotide sequence ID" value="NZ_JADNYM010000008.1"/>
</dbReference>
<dbReference type="PANTHER" id="PTHR42973:SF39">
    <property type="entry name" value="FAD-BINDING PCMH-TYPE DOMAIN-CONTAINING PROTEIN"/>
    <property type="match status" value="1"/>
</dbReference>
<keyword evidence="4" id="KW-0274">FAD</keyword>
<reference evidence="8 9" key="1">
    <citation type="submission" date="2020-11" db="EMBL/GenBank/DDBJ databases">
        <title>Arthrobacter antarcticus sp. nov., isolated from Antarctic Soil.</title>
        <authorList>
            <person name="Li J."/>
        </authorList>
    </citation>
    <scope>NUCLEOTIDE SEQUENCE [LARGE SCALE GENOMIC DNA]</scope>
    <source>
        <strain evidence="8 9">Z1-20</strain>
    </source>
</reference>
<evidence type="ECO:0000256" key="2">
    <source>
        <dbReference type="ARBA" id="ARBA00005466"/>
    </source>
</evidence>
<feature type="compositionally biased region" description="Low complexity" evidence="6">
    <location>
        <begin position="25"/>
        <end position="54"/>
    </location>
</feature>
<comment type="cofactor">
    <cofactor evidence="1">
        <name>FAD</name>
        <dbReference type="ChEBI" id="CHEBI:57692"/>
    </cofactor>
</comment>
<keyword evidence="9" id="KW-1185">Reference proteome</keyword>
<dbReference type="GO" id="GO:0071949">
    <property type="term" value="F:FAD binding"/>
    <property type="evidence" value="ECO:0007669"/>
    <property type="project" value="InterPro"/>
</dbReference>
<evidence type="ECO:0000313" key="8">
    <source>
        <dbReference type="EMBL" id="MBG0739301.1"/>
    </source>
</evidence>
<feature type="region of interest" description="Disordered" evidence="6">
    <location>
        <begin position="25"/>
        <end position="81"/>
    </location>
</feature>
<dbReference type="Gene3D" id="3.40.462.20">
    <property type="match status" value="1"/>
</dbReference>
<dbReference type="GO" id="GO:0016491">
    <property type="term" value="F:oxidoreductase activity"/>
    <property type="evidence" value="ECO:0007669"/>
    <property type="project" value="UniProtKB-KW"/>
</dbReference>
<dbReference type="PROSITE" id="PS51387">
    <property type="entry name" value="FAD_PCMH"/>
    <property type="match status" value="1"/>
</dbReference>
<dbReference type="InterPro" id="IPR006093">
    <property type="entry name" value="Oxy_OxRdtase_FAD_BS"/>
</dbReference>
<dbReference type="PROSITE" id="PS51318">
    <property type="entry name" value="TAT"/>
    <property type="match status" value="1"/>
</dbReference>
<evidence type="ECO:0000256" key="5">
    <source>
        <dbReference type="ARBA" id="ARBA00023002"/>
    </source>
</evidence>
<dbReference type="Gene3D" id="3.30.465.10">
    <property type="match status" value="1"/>
</dbReference>
<dbReference type="Pfam" id="PF01565">
    <property type="entry name" value="FAD_binding_4"/>
    <property type="match status" value="1"/>
</dbReference>
<keyword evidence="5" id="KW-0560">Oxidoreductase</keyword>
<dbReference type="EMBL" id="JADNYM010000008">
    <property type="protein sequence ID" value="MBG0739301.1"/>
    <property type="molecule type" value="Genomic_DNA"/>
</dbReference>
<organism evidence="8 9">
    <name type="scientific">Arthrobacter terrae</name>
    <dbReference type="NCBI Taxonomy" id="2935737"/>
    <lineage>
        <taxon>Bacteria</taxon>
        <taxon>Bacillati</taxon>
        <taxon>Actinomycetota</taxon>
        <taxon>Actinomycetes</taxon>
        <taxon>Micrococcales</taxon>
        <taxon>Micrococcaceae</taxon>
        <taxon>Arthrobacter</taxon>
    </lineage>
</organism>
<evidence type="ECO:0000256" key="1">
    <source>
        <dbReference type="ARBA" id="ARBA00001974"/>
    </source>
</evidence>
<dbReference type="AlphaFoldDB" id="A0A931G424"/>
<gene>
    <name evidence="8" type="ORF">IV500_07850</name>
</gene>
<evidence type="ECO:0000259" key="7">
    <source>
        <dbReference type="PROSITE" id="PS51387"/>
    </source>
</evidence>
<comment type="caution">
    <text evidence="8">The sequence shown here is derived from an EMBL/GenBank/DDBJ whole genome shotgun (WGS) entry which is preliminary data.</text>
</comment>
<keyword evidence="3" id="KW-0285">Flavoprotein</keyword>
<proteinExistence type="inferred from homology"/>
<dbReference type="InterPro" id="IPR006311">
    <property type="entry name" value="TAT_signal"/>
</dbReference>
<dbReference type="PANTHER" id="PTHR42973">
    <property type="entry name" value="BINDING OXIDOREDUCTASE, PUTATIVE (AFU_ORTHOLOGUE AFUA_1G17690)-RELATED"/>
    <property type="match status" value="1"/>
</dbReference>
<dbReference type="Pfam" id="PF08031">
    <property type="entry name" value="BBE"/>
    <property type="match status" value="1"/>
</dbReference>
<sequence length="538" mass="54294">MSDQPLPSRRQLLLVSAAALLTAGCEGRASAPSSAPQSPSGPVPSSGGPVQSSATNAAGPPDWPSLASGLKGTLTLPDSSAENADRYNSLRLTENPRFDAAMPLAVLSAAAEEDVAAAVQFAVRERVPLAVRSGGHGYRGYSAGGAPGTGIAPSLVLDTRPLAGITVAADGTATIGAGASLVSVYAALANAGRALAAGSCPTVGITGLALGGGVGVLTRAYGLTCDALTGVRLVTADGRIRTADANNEPDLFWACRGGGGGLLGVVTSLSFATQPAPVISTVYLQWDYAVAAAVIQAWQNWAPQADTRLWSTLKLLGGSNHAEPLVQLSGTWTGPAAELDAQFAPLHAAVGSYPLLTRPVLNRSYLDVMLGYAGCASTPVDQCHTGTGGALQRGAFSGTSHVPYRMLDAGGVAALLARVQAASAVPGLVEGGVSLDALGGAVAKAAPDATAFVHRQALATVQYTATYASGVDPAPFDAYVRGSRAAMVPSWGNGAYVNYADASIPDSAAAYFGVNAGRLKEIKATVDPDNLFNLPQGY</sequence>
<accession>A0A931G424</accession>
<evidence type="ECO:0000313" key="9">
    <source>
        <dbReference type="Proteomes" id="UP000655366"/>
    </source>
</evidence>
<comment type="similarity">
    <text evidence="2">Belongs to the oxygen-dependent FAD-linked oxidoreductase family.</text>
</comment>
<evidence type="ECO:0000256" key="3">
    <source>
        <dbReference type="ARBA" id="ARBA00022630"/>
    </source>
</evidence>
<dbReference type="InterPro" id="IPR016169">
    <property type="entry name" value="FAD-bd_PCMH_sub2"/>
</dbReference>
<evidence type="ECO:0000256" key="4">
    <source>
        <dbReference type="ARBA" id="ARBA00022827"/>
    </source>
</evidence>
<dbReference type="InterPro" id="IPR012951">
    <property type="entry name" value="BBE"/>
</dbReference>
<dbReference type="PROSITE" id="PS00862">
    <property type="entry name" value="OX2_COVAL_FAD"/>
    <property type="match status" value="1"/>
</dbReference>
<dbReference type="Proteomes" id="UP000655366">
    <property type="component" value="Unassembled WGS sequence"/>
</dbReference>